<dbReference type="GO" id="GO:0005737">
    <property type="term" value="C:cytoplasm"/>
    <property type="evidence" value="ECO:0007669"/>
    <property type="project" value="TreeGrafter"/>
</dbReference>
<feature type="domain" description="Thioredoxin" evidence="1">
    <location>
        <begin position="15"/>
        <end position="148"/>
    </location>
</feature>
<dbReference type="PROSITE" id="PS51352">
    <property type="entry name" value="THIOREDOXIN_2"/>
    <property type="match status" value="1"/>
</dbReference>
<dbReference type="Proteomes" id="UP000243338">
    <property type="component" value="Unassembled WGS sequence"/>
</dbReference>
<gene>
    <name evidence="2" type="ORF">SAMN04488587_2029</name>
</gene>
<dbReference type="RefSeq" id="WP_091690478.1">
    <property type="nucleotide sequence ID" value="NZ_CAAGSJ010000008.1"/>
</dbReference>
<evidence type="ECO:0000259" key="1">
    <source>
        <dbReference type="PROSITE" id="PS51352"/>
    </source>
</evidence>
<dbReference type="GO" id="GO:0015035">
    <property type="term" value="F:protein-disulfide reductase activity"/>
    <property type="evidence" value="ECO:0007669"/>
    <property type="project" value="TreeGrafter"/>
</dbReference>
<reference evidence="3" key="1">
    <citation type="submission" date="2016-10" db="EMBL/GenBank/DDBJ databases">
        <authorList>
            <person name="Varghese N."/>
            <person name="Submissions S."/>
        </authorList>
    </citation>
    <scope>NUCLEOTIDE SEQUENCE [LARGE SCALE GENOMIC DNA]</scope>
    <source>
        <strain evidence="3">SLH 33</strain>
    </source>
</reference>
<organism evidence="2 3">
    <name type="scientific">Methanococcoides vulcani</name>
    <dbReference type="NCBI Taxonomy" id="1353158"/>
    <lineage>
        <taxon>Archaea</taxon>
        <taxon>Methanobacteriati</taxon>
        <taxon>Methanobacteriota</taxon>
        <taxon>Stenosarchaea group</taxon>
        <taxon>Methanomicrobia</taxon>
        <taxon>Methanosarcinales</taxon>
        <taxon>Methanosarcinaceae</taxon>
        <taxon>Methanococcoides</taxon>
    </lineage>
</organism>
<dbReference type="SUPFAM" id="SSF52833">
    <property type="entry name" value="Thioredoxin-like"/>
    <property type="match status" value="1"/>
</dbReference>
<sequence>MRSKIYLLGLITVAVLIAGCVTEVTPVDNAGSEERVAILVTEQQQIDDALEKGPVLLKAGADWCSPCRQLDPVIDELAKDYEGRATAMYIDITLSPELASKFNVYSIPDTTVIVDIEDGNYMFMRYDGVKEQDRNKARVLGYVDKGIFETILDHAIEYRGTVSED</sequence>
<proteinExistence type="predicted"/>
<evidence type="ECO:0000313" key="3">
    <source>
        <dbReference type="Proteomes" id="UP000243338"/>
    </source>
</evidence>
<dbReference type="PROSITE" id="PS51257">
    <property type="entry name" value="PROKAR_LIPOPROTEIN"/>
    <property type="match status" value="1"/>
</dbReference>
<dbReference type="OrthoDB" id="35385at2157"/>
<dbReference type="EMBL" id="FOHQ01000007">
    <property type="protein sequence ID" value="SET03990.1"/>
    <property type="molecule type" value="Genomic_DNA"/>
</dbReference>
<dbReference type="Gene3D" id="3.40.30.10">
    <property type="entry name" value="Glutaredoxin"/>
    <property type="match status" value="1"/>
</dbReference>
<accession>A0A1I0BBR9</accession>
<dbReference type="Pfam" id="PF00085">
    <property type="entry name" value="Thioredoxin"/>
    <property type="match status" value="1"/>
</dbReference>
<keyword evidence="3" id="KW-1185">Reference proteome</keyword>
<dbReference type="PANTHER" id="PTHR45663">
    <property type="entry name" value="GEO12009P1"/>
    <property type="match status" value="1"/>
</dbReference>
<dbReference type="InterPro" id="IPR036249">
    <property type="entry name" value="Thioredoxin-like_sf"/>
</dbReference>
<name>A0A1I0BBR9_9EURY</name>
<protein>
    <submittedName>
        <fullName evidence="2">Thioredoxin</fullName>
    </submittedName>
</protein>
<evidence type="ECO:0000313" key="2">
    <source>
        <dbReference type="EMBL" id="SET03990.1"/>
    </source>
</evidence>
<dbReference type="AlphaFoldDB" id="A0A1I0BBR9"/>
<dbReference type="PANTHER" id="PTHR45663:SF11">
    <property type="entry name" value="GEO12009P1"/>
    <property type="match status" value="1"/>
</dbReference>
<dbReference type="InterPro" id="IPR013766">
    <property type="entry name" value="Thioredoxin_domain"/>
</dbReference>
<dbReference type="STRING" id="1353158.SAMN04488587_2029"/>
<dbReference type="CDD" id="cd02947">
    <property type="entry name" value="TRX_family"/>
    <property type="match status" value="1"/>
</dbReference>